<dbReference type="OrthoDB" id="416741at2759"/>
<dbReference type="SUPFAM" id="SSF69065">
    <property type="entry name" value="RNase III domain-like"/>
    <property type="match status" value="2"/>
</dbReference>
<gene>
    <name evidence="10" type="ORF">CC85DRAFT_289569</name>
</gene>
<dbReference type="InterPro" id="IPR036389">
    <property type="entry name" value="RNase_III_sf"/>
</dbReference>
<dbReference type="GO" id="GO:0005634">
    <property type="term" value="C:nucleus"/>
    <property type="evidence" value="ECO:0007669"/>
    <property type="project" value="TreeGrafter"/>
</dbReference>
<evidence type="ECO:0000259" key="8">
    <source>
        <dbReference type="PROSITE" id="PS50142"/>
    </source>
</evidence>
<keyword evidence="11" id="KW-1185">Reference proteome</keyword>
<dbReference type="PANTHER" id="PTHR14950:SF37">
    <property type="entry name" value="ENDORIBONUCLEASE DICER"/>
    <property type="match status" value="1"/>
</dbReference>
<evidence type="ECO:0000256" key="1">
    <source>
        <dbReference type="ARBA" id="ARBA00022737"/>
    </source>
</evidence>
<evidence type="ECO:0000256" key="6">
    <source>
        <dbReference type="PROSITE-ProRule" id="PRU00657"/>
    </source>
</evidence>
<dbReference type="InterPro" id="IPR005034">
    <property type="entry name" value="Dicer_dimerisation"/>
</dbReference>
<dbReference type="AlphaFoldDB" id="A0A0J0XBF5"/>
<organism evidence="10 11">
    <name type="scientific">Cutaneotrichosporon oleaginosum</name>
    <dbReference type="NCBI Taxonomy" id="879819"/>
    <lineage>
        <taxon>Eukaryota</taxon>
        <taxon>Fungi</taxon>
        <taxon>Dikarya</taxon>
        <taxon>Basidiomycota</taxon>
        <taxon>Agaricomycotina</taxon>
        <taxon>Tremellomycetes</taxon>
        <taxon>Trichosporonales</taxon>
        <taxon>Trichosporonaceae</taxon>
        <taxon>Cutaneotrichosporon</taxon>
    </lineage>
</organism>
<dbReference type="GO" id="GO:0005524">
    <property type="term" value="F:ATP binding"/>
    <property type="evidence" value="ECO:0007669"/>
    <property type="project" value="UniProtKB-KW"/>
</dbReference>
<dbReference type="PROSITE" id="PS51327">
    <property type="entry name" value="DICER_DSRBF"/>
    <property type="match status" value="1"/>
</dbReference>
<dbReference type="SUPFAM" id="SSF54768">
    <property type="entry name" value="dsRNA-binding domain-like"/>
    <property type="match status" value="1"/>
</dbReference>
<name>A0A0J0XBF5_9TREE</name>
<dbReference type="CDD" id="cd00593">
    <property type="entry name" value="RIBOc"/>
    <property type="match status" value="2"/>
</dbReference>
<accession>A0A0J0XBF5</accession>
<dbReference type="Proteomes" id="UP000053611">
    <property type="component" value="Unassembled WGS sequence"/>
</dbReference>
<dbReference type="GO" id="GO:0003723">
    <property type="term" value="F:RNA binding"/>
    <property type="evidence" value="ECO:0007669"/>
    <property type="project" value="UniProtKB-UniRule"/>
</dbReference>
<feature type="region of interest" description="Disordered" evidence="7">
    <location>
        <begin position="1"/>
        <end position="40"/>
    </location>
</feature>
<evidence type="ECO:0000256" key="2">
    <source>
        <dbReference type="ARBA" id="ARBA00022741"/>
    </source>
</evidence>
<dbReference type="PANTHER" id="PTHR14950">
    <property type="entry name" value="DICER-RELATED"/>
    <property type="match status" value="1"/>
</dbReference>
<evidence type="ECO:0000313" key="11">
    <source>
        <dbReference type="Proteomes" id="UP000053611"/>
    </source>
</evidence>
<keyword evidence="4" id="KW-0347">Helicase</keyword>
<keyword evidence="5" id="KW-0067">ATP-binding</keyword>
<feature type="region of interest" description="Disordered" evidence="7">
    <location>
        <begin position="124"/>
        <end position="212"/>
    </location>
</feature>
<keyword evidence="2" id="KW-0547">Nucleotide-binding</keyword>
<dbReference type="InterPro" id="IPR038248">
    <property type="entry name" value="Dicer_dimer_sf"/>
</dbReference>
<protein>
    <submittedName>
        <fullName evidence="10">Uncharacterized protein</fullName>
    </submittedName>
</protein>
<dbReference type="PROSITE" id="PS50142">
    <property type="entry name" value="RNASE_3_2"/>
    <property type="match status" value="1"/>
</dbReference>
<reference evidence="10 11" key="1">
    <citation type="submission" date="2015-03" db="EMBL/GenBank/DDBJ databases">
        <title>Genomics and transcriptomics of the oil-accumulating basidiomycete yeast T. oleaginosus allow insights into substrate utilization and the diverse evolutionary trajectories of mating systems in fungi.</title>
        <authorList>
            <consortium name="DOE Joint Genome Institute"/>
            <person name="Kourist R."/>
            <person name="Kracht O."/>
            <person name="Bracharz F."/>
            <person name="Lipzen A."/>
            <person name="Nolan M."/>
            <person name="Ohm R."/>
            <person name="Grigoriev I."/>
            <person name="Sun S."/>
            <person name="Heitman J."/>
            <person name="Bruck T."/>
            <person name="Nowrousian M."/>
        </authorList>
    </citation>
    <scope>NUCLEOTIDE SEQUENCE [LARGE SCALE GENOMIC DNA]</scope>
    <source>
        <strain evidence="10 11">IBC0246</strain>
    </source>
</reference>
<sequence length="960" mass="107275">MSKRPQPHKDSSYTHFKKPRYSHSAPTTTTPPPPPGLTQKNASEVLQRYSGWLRNRPPDTVQHRIETVQVDGHDCYVATVILPKNSNVFPTHVQSERPFPDQMSAKRNAVFRAICELYNISEIDDNLMPTPKNPSKPGPPPSAFKDLTQPVAKNEPSSRSSRSPPPRPPERPKRTSEGAGNGDVESSFRTSSNKVPLSREHHHYGRSHEESRNMAREILGPKQSSANHEFLATSRFWARNPPIGTQAFCAVISITFTRRSDFDKLCRRLCILTSRPLPLGEVSLDIHDHHNKDLRHFPHVSVGPSVPVELSERQLDHTFEWTRKFVRSIANQKIDGLLEKAPYLFLPLRRGFAKTTCTTHDIAWEELNLWDSPVRELDLRNPDELKRSLEDAVLSPPAEFAHRQYAMRVRFDLTPYSPAPRKPDVIIAELATERTRSHTLPRLLYPDQPIVEAEHVQSAAKGGWVWTLNENRLLHHVIPELLALYFLPASVVRTGTLIPNIMSALDEHLIAAECNEDVFAGKLDHVHVQHAITTPAKRPLPHNYDRLETLGDAVLHFIASVDVCRRAEPEEEGEADAEHRLRTERHLIVSNRTLGASAVKAGIIKYVRTRVPKRRDYCPPGWIVEDDGALHDENIYSDSLGGKIAGDVVEALLGAAYLSGGMTLQPALDAIHTLHIPIHLRSVDELQTRQVLDRILGGRSRASEGRLAVLDYQFMDADKGKSVLSIPPRAINYEQYSLLGNAVLELLVTEQCWQHSHLTPQDMTKIKHGCVSMDALGALAVATDLVEQLSVSHEIQGRLNSYVAEMRASEGLARIQRQRRYWEPVSEFKPLGSAFQAVIGAIAEDCCFDLTTLRALYNAHIAPWVIKFGPPVPNMCPRTRLPEVMEAKGCRKWYTARAHSDAPGHRATVLIADVFVHGQVVGHGTGSTVLEAITAASEVALDALADRLDSLCTCRAGRGE</sequence>
<evidence type="ECO:0000313" key="10">
    <source>
        <dbReference type="EMBL" id="KLT38393.1"/>
    </source>
</evidence>
<dbReference type="Gene3D" id="1.10.1520.10">
    <property type="entry name" value="Ribonuclease III domain"/>
    <property type="match status" value="2"/>
</dbReference>
<keyword evidence="1" id="KW-0677">Repeat</keyword>
<keyword evidence="6" id="KW-0694">RNA-binding</keyword>
<feature type="domain" description="RNase III" evidence="8">
    <location>
        <begin position="542"/>
        <end position="661"/>
    </location>
</feature>
<proteinExistence type="predicted"/>
<evidence type="ECO:0000259" key="9">
    <source>
        <dbReference type="PROSITE" id="PS51327"/>
    </source>
</evidence>
<dbReference type="EMBL" id="KQ087312">
    <property type="protein sequence ID" value="KLT38393.1"/>
    <property type="molecule type" value="Genomic_DNA"/>
</dbReference>
<dbReference type="SMART" id="SM00535">
    <property type="entry name" value="RIBOc"/>
    <property type="match status" value="1"/>
</dbReference>
<evidence type="ECO:0000256" key="3">
    <source>
        <dbReference type="ARBA" id="ARBA00022801"/>
    </source>
</evidence>
<dbReference type="GO" id="GO:0004525">
    <property type="term" value="F:ribonuclease III activity"/>
    <property type="evidence" value="ECO:0007669"/>
    <property type="project" value="InterPro"/>
</dbReference>
<evidence type="ECO:0000256" key="4">
    <source>
        <dbReference type="ARBA" id="ARBA00022806"/>
    </source>
</evidence>
<dbReference type="Pfam" id="PF00636">
    <property type="entry name" value="Ribonuclease_3"/>
    <property type="match status" value="2"/>
</dbReference>
<dbReference type="GO" id="GO:0005737">
    <property type="term" value="C:cytoplasm"/>
    <property type="evidence" value="ECO:0007669"/>
    <property type="project" value="TreeGrafter"/>
</dbReference>
<feature type="compositionally biased region" description="Pro residues" evidence="7">
    <location>
        <begin position="131"/>
        <end position="142"/>
    </location>
</feature>
<dbReference type="STRING" id="879819.A0A0J0XBF5"/>
<keyword evidence="3" id="KW-0378">Hydrolase</keyword>
<evidence type="ECO:0000256" key="7">
    <source>
        <dbReference type="SAM" id="MobiDB-lite"/>
    </source>
</evidence>
<feature type="domain" description="Dicer dsRNA-binding fold" evidence="9">
    <location>
        <begin position="42"/>
        <end position="137"/>
    </location>
</feature>
<dbReference type="GO" id="GO:0004386">
    <property type="term" value="F:helicase activity"/>
    <property type="evidence" value="ECO:0007669"/>
    <property type="project" value="UniProtKB-KW"/>
</dbReference>
<dbReference type="InterPro" id="IPR000999">
    <property type="entry name" value="RNase_III_dom"/>
</dbReference>
<dbReference type="GO" id="GO:0030422">
    <property type="term" value="P:siRNA processing"/>
    <property type="evidence" value="ECO:0007669"/>
    <property type="project" value="TreeGrafter"/>
</dbReference>
<dbReference type="Pfam" id="PF03368">
    <property type="entry name" value="Dicer_dimer"/>
    <property type="match status" value="1"/>
</dbReference>
<dbReference type="Gene3D" id="3.30.160.380">
    <property type="entry name" value="Dicer dimerisation domain"/>
    <property type="match status" value="1"/>
</dbReference>
<evidence type="ECO:0000256" key="5">
    <source>
        <dbReference type="ARBA" id="ARBA00022840"/>
    </source>
</evidence>